<feature type="binding site" evidence="14">
    <location>
        <position position="154"/>
    </location>
    <ligand>
        <name>ATP</name>
        <dbReference type="ChEBI" id="CHEBI:30616"/>
    </ligand>
</feature>
<feature type="binding site" evidence="14">
    <location>
        <position position="61"/>
    </location>
    <ligand>
        <name>ATP</name>
        <dbReference type="ChEBI" id="CHEBI:30616"/>
    </ligand>
</feature>
<reference evidence="16 17" key="1">
    <citation type="submission" date="2017-10" db="EMBL/GenBank/DDBJ databases">
        <title>Sedimentibacterium mangrovi gen. nov., sp. nov., a novel member of family Phyllobacteriacea isolated from mangrove sediment.</title>
        <authorList>
            <person name="Liao H."/>
            <person name="Tian Y."/>
        </authorList>
    </citation>
    <scope>NUCLEOTIDE SEQUENCE [LARGE SCALE GENOMIC DNA]</scope>
    <source>
        <strain evidence="16 17">X9-2-2</strain>
    </source>
</reference>
<feature type="binding site" evidence="14">
    <location>
        <position position="65"/>
    </location>
    <ligand>
        <name>ATP</name>
        <dbReference type="ChEBI" id="CHEBI:30616"/>
    </ligand>
</feature>
<gene>
    <name evidence="16" type="ORF">CSC94_11145</name>
</gene>
<comment type="similarity">
    <text evidence="2 13">Belongs to the SUA5 family.</text>
</comment>
<dbReference type="EMBL" id="PDVP01000005">
    <property type="protein sequence ID" value="PHP67096.1"/>
    <property type="molecule type" value="Genomic_DNA"/>
</dbReference>
<feature type="binding site" evidence="14">
    <location>
        <position position="121"/>
    </location>
    <ligand>
        <name>ATP</name>
        <dbReference type="ChEBI" id="CHEBI:30616"/>
    </ligand>
</feature>
<dbReference type="GO" id="GO:0061710">
    <property type="term" value="F:L-threonylcarbamoyladenylate synthase"/>
    <property type="evidence" value="ECO:0007669"/>
    <property type="project" value="UniProtKB-EC"/>
</dbReference>
<evidence type="ECO:0000256" key="7">
    <source>
        <dbReference type="ARBA" id="ARBA00022694"/>
    </source>
</evidence>
<accession>A0A2G1QNI7</accession>
<evidence type="ECO:0000256" key="1">
    <source>
        <dbReference type="ARBA" id="ARBA00004496"/>
    </source>
</evidence>
<keyword evidence="6 13" id="KW-0808">Transferase</keyword>
<proteinExistence type="inferred from homology"/>
<dbReference type="PROSITE" id="PS51163">
    <property type="entry name" value="YRDC"/>
    <property type="match status" value="1"/>
</dbReference>
<dbReference type="Pfam" id="PF01300">
    <property type="entry name" value="Sua5_yciO_yrdC"/>
    <property type="match status" value="1"/>
</dbReference>
<feature type="binding site" evidence="14">
    <location>
        <position position="125"/>
    </location>
    <ligand>
        <name>L-threonine</name>
        <dbReference type="ChEBI" id="CHEBI:57926"/>
    </ligand>
</feature>
<dbReference type="NCBIfam" id="TIGR00057">
    <property type="entry name" value="L-threonylcarbamoyladenylate synthase"/>
    <property type="match status" value="1"/>
</dbReference>
<evidence type="ECO:0000256" key="2">
    <source>
        <dbReference type="ARBA" id="ARBA00007663"/>
    </source>
</evidence>
<evidence type="ECO:0000256" key="5">
    <source>
        <dbReference type="ARBA" id="ARBA00022490"/>
    </source>
</evidence>
<evidence type="ECO:0000256" key="4">
    <source>
        <dbReference type="ARBA" id="ARBA00015492"/>
    </source>
</evidence>
<evidence type="ECO:0000313" key="16">
    <source>
        <dbReference type="EMBL" id="PHP67096.1"/>
    </source>
</evidence>
<feature type="domain" description="YrdC-like" evidence="15">
    <location>
        <begin position="16"/>
        <end position="202"/>
    </location>
</feature>
<keyword evidence="5 13" id="KW-0963">Cytoplasm</keyword>
<feature type="binding site" evidence="14">
    <location>
        <position position="38"/>
    </location>
    <ligand>
        <name>L-threonine</name>
        <dbReference type="ChEBI" id="CHEBI:57926"/>
    </ligand>
</feature>
<dbReference type="PANTHER" id="PTHR17490:SF16">
    <property type="entry name" value="THREONYLCARBAMOYL-AMP SYNTHASE"/>
    <property type="match status" value="1"/>
</dbReference>
<dbReference type="Gene3D" id="3.40.50.11030">
    <property type="entry name" value="Threonylcarbamoyl-AMP synthase, C-terminal domain"/>
    <property type="match status" value="1"/>
</dbReference>
<comment type="caution">
    <text evidence="16">The sequence shown here is derived from an EMBL/GenBank/DDBJ whole genome shotgun (WGS) entry which is preliminary data.</text>
</comment>
<protein>
    <recommendedName>
        <fullName evidence="4 13">Threonylcarbamoyl-AMP synthase</fullName>
        <shortName evidence="13">TC-AMP synthase</shortName>
        <ecNumber evidence="3 13">2.7.7.87</ecNumber>
    </recommendedName>
    <alternativeName>
        <fullName evidence="11 13">L-threonylcarbamoyladenylate synthase</fullName>
    </alternativeName>
</protein>
<keyword evidence="10 13" id="KW-0067">ATP-binding</keyword>
<dbReference type="InterPro" id="IPR010923">
    <property type="entry name" value="T(6)A37_SUA5"/>
</dbReference>
<dbReference type="InterPro" id="IPR006070">
    <property type="entry name" value="Sua5-like_dom"/>
</dbReference>
<keyword evidence="9 13" id="KW-0547">Nucleotide-binding</keyword>
<dbReference type="GO" id="GO:0003725">
    <property type="term" value="F:double-stranded RNA binding"/>
    <property type="evidence" value="ECO:0007669"/>
    <property type="project" value="UniProtKB-UniRule"/>
</dbReference>
<dbReference type="GO" id="GO:0005524">
    <property type="term" value="F:ATP binding"/>
    <property type="evidence" value="ECO:0007669"/>
    <property type="project" value="UniProtKB-UniRule"/>
</dbReference>
<dbReference type="EC" id="2.7.7.87" evidence="3 13"/>
<keyword evidence="17" id="KW-1185">Reference proteome</keyword>
<organism evidence="16 17">
    <name type="scientific">Zhengella mangrovi</name>
    <dbReference type="NCBI Taxonomy" id="1982044"/>
    <lineage>
        <taxon>Bacteria</taxon>
        <taxon>Pseudomonadati</taxon>
        <taxon>Pseudomonadota</taxon>
        <taxon>Alphaproteobacteria</taxon>
        <taxon>Hyphomicrobiales</taxon>
        <taxon>Notoacmeibacteraceae</taxon>
        <taxon>Zhengella</taxon>
    </lineage>
</organism>
<evidence type="ECO:0000256" key="10">
    <source>
        <dbReference type="ARBA" id="ARBA00022840"/>
    </source>
</evidence>
<comment type="catalytic activity">
    <reaction evidence="12 13">
        <text>L-threonine + hydrogencarbonate + ATP = L-threonylcarbamoyladenylate + diphosphate + H2O</text>
        <dbReference type="Rhea" id="RHEA:36407"/>
        <dbReference type="ChEBI" id="CHEBI:15377"/>
        <dbReference type="ChEBI" id="CHEBI:17544"/>
        <dbReference type="ChEBI" id="CHEBI:30616"/>
        <dbReference type="ChEBI" id="CHEBI:33019"/>
        <dbReference type="ChEBI" id="CHEBI:57926"/>
        <dbReference type="ChEBI" id="CHEBI:73682"/>
        <dbReference type="EC" id="2.7.7.87"/>
    </reaction>
</comment>
<feature type="binding site" evidence="14">
    <location>
        <position position="146"/>
    </location>
    <ligand>
        <name>ATP</name>
        <dbReference type="ChEBI" id="CHEBI:30616"/>
    </ligand>
</feature>
<evidence type="ECO:0000256" key="8">
    <source>
        <dbReference type="ARBA" id="ARBA00022695"/>
    </source>
</evidence>
<evidence type="ECO:0000256" key="6">
    <source>
        <dbReference type="ARBA" id="ARBA00022679"/>
    </source>
</evidence>
<feature type="binding site" evidence="14">
    <location>
        <position position="233"/>
    </location>
    <ligand>
        <name>ATP</name>
        <dbReference type="ChEBI" id="CHEBI:30616"/>
    </ligand>
</feature>
<sequence>MKGQERVATILKADEPDALARAAEALDAGLLVAIPTETVYGLAADATNGEAVAGIFEVKGRPRFNPLIAHVASLEMAQSIGVFDETAVALARRFWPGPLTIVVPLKPDTAIHPLVTAGQDTVALRMPRGFGAALVARMGRPVAAPSANRSGRISPTSAEAVAADIGDRIALIIDGGAAPVGVESTIVRVEDNVVRLLRPGGVAAEEIEAMGLTVRRNAPGAAVEAPGMLASHYAPAAQVRLNAIRVNPGEALLAFGPDRAAGHETAAAVLNLSPDGNLAEAAANLFAHLHALDKADAAMIAVEPIPATGLGEAINDRLARAAAPRHGAGARSED</sequence>
<dbReference type="InterPro" id="IPR038385">
    <property type="entry name" value="Sua5/YwlC_C"/>
</dbReference>
<evidence type="ECO:0000256" key="9">
    <source>
        <dbReference type="ARBA" id="ARBA00022741"/>
    </source>
</evidence>
<dbReference type="SUPFAM" id="SSF55821">
    <property type="entry name" value="YrdC/RibB"/>
    <property type="match status" value="1"/>
</dbReference>
<name>A0A2G1QNI7_9HYPH</name>
<dbReference type="GO" id="GO:0005737">
    <property type="term" value="C:cytoplasm"/>
    <property type="evidence" value="ECO:0007669"/>
    <property type="project" value="UniProtKB-SubCell"/>
</dbReference>
<evidence type="ECO:0000313" key="17">
    <source>
        <dbReference type="Proteomes" id="UP000221168"/>
    </source>
</evidence>
<evidence type="ECO:0000256" key="13">
    <source>
        <dbReference type="PIRNR" id="PIRNR004930"/>
    </source>
</evidence>
<evidence type="ECO:0000256" key="11">
    <source>
        <dbReference type="ARBA" id="ARBA00029774"/>
    </source>
</evidence>
<dbReference type="InterPro" id="IPR005145">
    <property type="entry name" value="Sua5_C"/>
</dbReference>
<dbReference type="GO" id="GO:0006450">
    <property type="term" value="P:regulation of translational fidelity"/>
    <property type="evidence" value="ECO:0007669"/>
    <property type="project" value="TreeGrafter"/>
</dbReference>
<evidence type="ECO:0000256" key="14">
    <source>
        <dbReference type="PIRSR" id="PIRSR004930-1"/>
    </source>
</evidence>
<evidence type="ECO:0000259" key="15">
    <source>
        <dbReference type="PROSITE" id="PS51163"/>
    </source>
</evidence>
<dbReference type="Pfam" id="PF03481">
    <property type="entry name" value="Sua5_C"/>
    <property type="match status" value="1"/>
</dbReference>
<dbReference type="PANTHER" id="PTHR17490">
    <property type="entry name" value="SUA5"/>
    <property type="match status" value="1"/>
</dbReference>
<dbReference type="Proteomes" id="UP000221168">
    <property type="component" value="Unassembled WGS sequence"/>
</dbReference>
<comment type="function">
    <text evidence="13">Required for the formation of a threonylcarbamoyl group on adenosine at position 37 (t(6)A37) in tRNAs that read codons beginning with adenine.</text>
</comment>
<feature type="binding site" evidence="14">
    <location>
        <position position="70"/>
    </location>
    <ligand>
        <name>L-threonine</name>
        <dbReference type="ChEBI" id="CHEBI:57926"/>
    </ligand>
</feature>
<keyword evidence="7 13" id="KW-0819">tRNA processing</keyword>
<feature type="binding site" evidence="14">
    <location>
        <position position="184"/>
    </location>
    <ligand>
        <name>L-threonine</name>
        <dbReference type="ChEBI" id="CHEBI:57926"/>
    </ligand>
</feature>
<dbReference type="InterPro" id="IPR050156">
    <property type="entry name" value="TC-AMP_synthase_SUA5"/>
</dbReference>
<dbReference type="Gene3D" id="3.90.870.10">
    <property type="entry name" value="DHBP synthase"/>
    <property type="match status" value="1"/>
</dbReference>
<feature type="binding site" evidence="14">
    <location>
        <position position="144"/>
    </location>
    <ligand>
        <name>ATP</name>
        <dbReference type="ChEBI" id="CHEBI:30616"/>
    </ligand>
</feature>
<evidence type="ECO:0000256" key="12">
    <source>
        <dbReference type="ARBA" id="ARBA00048366"/>
    </source>
</evidence>
<dbReference type="AlphaFoldDB" id="A0A2G1QNI7"/>
<dbReference type="GO" id="GO:0000049">
    <property type="term" value="F:tRNA binding"/>
    <property type="evidence" value="ECO:0007669"/>
    <property type="project" value="TreeGrafter"/>
</dbReference>
<comment type="subcellular location">
    <subcellularLocation>
        <location evidence="1 13">Cytoplasm</location>
    </subcellularLocation>
</comment>
<dbReference type="InterPro" id="IPR017945">
    <property type="entry name" value="DHBP_synth_RibB-like_a/b_dom"/>
</dbReference>
<dbReference type="PIRSF" id="PIRSF004930">
    <property type="entry name" value="Tln_factor_SUA5"/>
    <property type="match status" value="1"/>
</dbReference>
<dbReference type="OrthoDB" id="9814580at2"/>
<evidence type="ECO:0000256" key="3">
    <source>
        <dbReference type="ARBA" id="ARBA00012584"/>
    </source>
</evidence>
<feature type="binding site" evidence="14">
    <location>
        <position position="198"/>
    </location>
    <ligand>
        <name>ATP</name>
        <dbReference type="ChEBI" id="CHEBI:30616"/>
    </ligand>
</feature>
<keyword evidence="8 13" id="KW-0548">Nucleotidyltransferase</keyword>
<dbReference type="GO" id="GO:0008033">
    <property type="term" value="P:tRNA processing"/>
    <property type="evidence" value="ECO:0007669"/>
    <property type="project" value="UniProtKB-KW"/>
</dbReference>